<reference evidence="3" key="1">
    <citation type="journal article" date="2017" name="Nat. Ecol. Evol.">
        <title>Genome expansion and lineage-specific genetic innovations in the forest pathogenic fungi Armillaria.</title>
        <authorList>
            <person name="Sipos G."/>
            <person name="Prasanna A.N."/>
            <person name="Walter M.C."/>
            <person name="O'Connor E."/>
            <person name="Balint B."/>
            <person name="Krizsan K."/>
            <person name="Kiss B."/>
            <person name="Hess J."/>
            <person name="Varga T."/>
            <person name="Slot J."/>
            <person name="Riley R."/>
            <person name="Boka B."/>
            <person name="Rigling D."/>
            <person name="Barry K."/>
            <person name="Lee J."/>
            <person name="Mihaltcheva S."/>
            <person name="LaButti K."/>
            <person name="Lipzen A."/>
            <person name="Waldron R."/>
            <person name="Moloney N.M."/>
            <person name="Sperisen C."/>
            <person name="Kredics L."/>
            <person name="Vagvoelgyi C."/>
            <person name="Patrignani A."/>
            <person name="Fitzpatrick D."/>
            <person name="Nagy I."/>
            <person name="Doyle S."/>
            <person name="Anderson J.B."/>
            <person name="Grigoriev I.V."/>
            <person name="Gueldener U."/>
            <person name="Muensterkoetter M."/>
            <person name="Nagy L.G."/>
        </authorList>
    </citation>
    <scope>NUCLEOTIDE SEQUENCE [LARGE SCALE GENOMIC DNA]</scope>
    <source>
        <strain evidence="3">C18/9</strain>
    </source>
</reference>
<organism evidence="2 3">
    <name type="scientific">Armillaria ostoyae</name>
    <name type="common">Armillaria root rot fungus</name>
    <dbReference type="NCBI Taxonomy" id="47428"/>
    <lineage>
        <taxon>Eukaryota</taxon>
        <taxon>Fungi</taxon>
        <taxon>Dikarya</taxon>
        <taxon>Basidiomycota</taxon>
        <taxon>Agaricomycotina</taxon>
        <taxon>Agaricomycetes</taxon>
        <taxon>Agaricomycetidae</taxon>
        <taxon>Agaricales</taxon>
        <taxon>Marasmiineae</taxon>
        <taxon>Physalacriaceae</taxon>
        <taxon>Armillaria</taxon>
    </lineage>
</organism>
<dbReference type="Pfam" id="PF13472">
    <property type="entry name" value="Lipase_GDSL_2"/>
    <property type="match status" value="1"/>
</dbReference>
<gene>
    <name evidence="2" type="ORF">ARMOST_03537</name>
</gene>
<dbReference type="PANTHER" id="PTHR14209:SF19">
    <property type="entry name" value="ISOAMYL ACETATE-HYDROLYZING ESTERASE 1 HOMOLOG"/>
    <property type="match status" value="1"/>
</dbReference>
<dbReference type="InterPro" id="IPR036514">
    <property type="entry name" value="SGNH_hydro_sf"/>
</dbReference>
<dbReference type="STRING" id="47428.A0A284QUQ5"/>
<evidence type="ECO:0000313" key="3">
    <source>
        <dbReference type="Proteomes" id="UP000219338"/>
    </source>
</evidence>
<dbReference type="OMA" id="VPIDRYK"/>
<dbReference type="InterPro" id="IPR013830">
    <property type="entry name" value="SGNH_hydro"/>
</dbReference>
<evidence type="ECO:0000313" key="2">
    <source>
        <dbReference type="EMBL" id="SJL00225.1"/>
    </source>
</evidence>
<protein>
    <recommendedName>
        <fullName evidence="1">SGNH hydrolase-type esterase domain-containing protein</fullName>
    </recommendedName>
</protein>
<dbReference type="SUPFAM" id="SSF52266">
    <property type="entry name" value="SGNH hydrolase"/>
    <property type="match status" value="1"/>
</dbReference>
<dbReference type="Proteomes" id="UP000219338">
    <property type="component" value="Unassembled WGS sequence"/>
</dbReference>
<evidence type="ECO:0000259" key="1">
    <source>
        <dbReference type="Pfam" id="PF13472"/>
    </source>
</evidence>
<feature type="domain" description="SGNH hydrolase-type esterase" evidence="1">
    <location>
        <begin position="11"/>
        <end position="209"/>
    </location>
</feature>
<proteinExistence type="predicted"/>
<dbReference type="CDD" id="cd01838">
    <property type="entry name" value="Isoamyl_acetate_hydrolase_like"/>
    <property type="match status" value="1"/>
</dbReference>
<accession>A0A284QUQ5</accession>
<dbReference type="Gene3D" id="3.40.50.1110">
    <property type="entry name" value="SGNH hydrolase"/>
    <property type="match status" value="1"/>
</dbReference>
<keyword evidence="3" id="KW-1185">Reference proteome</keyword>
<sequence>MAAYVQDCIMLFGDSITQGAWEDGGFSQRLSYVYARKLDILNRGLSGYNTEWAIPVFEQCFAKQHEQEHVPKVRILTIWFGANDACIKPSPQHVPLGQFTSNIKYLIDLVHSSKSPHYSPDTRIILITPPPVNTYQRSADLQARSPPLALDRLFETTRQYAQAVIDVGREASVPVVDVWAALWNAAGQDERALSKFLSDGLHLNRDGYSIMYELLIDTIAKQMPELHYNNLQPVFAPWAEINWAAPGATLMKRKAEV</sequence>
<dbReference type="EMBL" id="FUEG01000002">
    <property type="protein sequence ID" value="SJL00225.1"/>
    <property type="molecule type" value="Genomic_DNA"/>
</dbReference>
<dbReference type="InterPro" id="IPR045136">
    <property type="entry name" value="Iah1-like"/>
</dbReference>
<dbReference type="OrthoDB" id="671439at2759"/>
<dbReference type="PANTHER" id="PTHR14209">
    <property type="entry name" value="ISOAMYL ACETATE-HYDROLYZING ESTERASE 1"/>
    <property type="match status" value="1"/>
</dbReference>
<dbReference type="AlphaFoldDB" id="A0A284QUQ5"/>
<name>A0A284QUQ5_ARMOS</name>